<sequence>MRRRSRNRKGKIWTRRRLRMMRTMIVAGGGRRRRRNDLGDLLSTKPRWMMRWTRTTSGRRERRTLGLSRTRWRSLARRRGRLKIVVVAQICGTTRRMRLRSICGRSMRMSPGGSTLAMAGRK</sequence>
<reference evidence="1" key="1">
    <citation type="submission" date="2021-05" db="EMBL/GenBank/DDBJ databases">
        <authorList>
            <person name="Alioto T."/>
            <person name="Alioto T."/>
            <person name="Gomez Garrido J."/>
        </authorList>
    </citation>
    <scope>NUCLEOTIDE SEQUENCE</scope>
</reference>
<proteinExistence type="predicted"/>
<name>A0A8D8C3R5_CULPI</name>
<evidence type="ECO:0000313" key="1">
    <source>
        <dbReference type="EMBL" id="CAG6484192.1"/>
    </source>
</evidence>
<organism evidence="1">
    <name type="scientific">Culex pipiens</name>
    <name type="common">House mosquito</name>
    <dbReference type="NCBI Taxonomy" id="7175"/>
    <lineage>
        <taxon>Eukaryota</taxon>
        <taxon>Metazoa</taxon>
        <taxon>Ecdysozoa</taxon>
        <taxon>Arthropoda</taxon>
        <taxon>Hexapoda</taxon>
        <taxon>Insecta</taxon>
        <taxon>Pterygota</taxon>
        <taxon>Neoptera</taxon>
        <taxon>Endopterygota</taxon>
        <taxon>Diptera</taxon>
        <taxon>Nematocera</taxon>
        <taxon>Culicoidea</taxon>
        <taxon>Culicidae</taxon>
        <taxon>Culicinae</taxon>
        <taxon>Culicini</taxon>
        <taxon>Culex</taxon>
        <taxon>Culex</taxon>
    </lineage>
</organism>
<dbReference type="AlphaFoldDB" id="A0A8D8C3R5"/>
<accession>A0A8D8C3R5</accession>
<dbReference type="EMBL" id="HBUE01098753">
    <property type="protein sequence ID" value="CAG6484192.1"/>
    <property type="molecule type" value="Transcribed_RNA"/>
</dbReference>
<protein>
    <submittedName>
        <fullName evidence="1">(northern house mosquito) hypothetical protein</fullName>
    </submittedName>
</protein>